<dbReference type="RefSeq" id="WP_156231733.1">
    <property type="nucleotide sequence ID" value="NZ_CP046455.1"/>
</dbReference>
<keyword evidence="4" id="KW-1185">Reference proteome</keyword>
<dbReference type="KEGG" id="cok:COCCU_11940"/>
<dbReference type="EMBL" id="CP046455">
    <property type="protein sequence ID" value="QGU08288.1"/>
    <property type="molecule type" value="Genomic_DNA"/>
</dbReference>
<organism evidence="3 4">
    <name type="scientific">Corynebacterium occultum</name>
    <dbReference type="NCBI Taxonomy" id="2675219"/>
    <lineage>
        <taxon>Bacteria</taxon>
        <taxon>Bacillati</taxon>
        <taxon>Actinomycetota</taxon>
        <taxon>Actinomycetes</taxon>
        <taxon>Mycobacteriales</taxon>
        <taxon>Corynebacteriaceae</taxon>
        <taxon>Corynebacterium</taxon>
    </lineage>
</organism>
<name>A0A6B8WPN2_9CORY</name>
<feature type="transmembrane region" description="Helical" evidence="2">
    <location>
        <begin position="20"/>
        <end position="39"/>
    </location>
</feature>
<accession>A0A6B8WPN2</accession>
<sequence precursor="true">MTPQNQRLPEEVYVRRRVAAVVGLLIVVALVVWGLVALASGDGEEREQTPPAETTQAAQAEETTESAESETSPETSESKSSEAESSGAESSEAESESETTGTTSAAGEGKQDCTLADLEIRVSSDRPSYGADASPTFYMQVRNPTEADCDIDLSENTMRFEVYDLASNRRIWSDVDCNAPIGTGEETFSAGEERNFQAVWSRTTSAPDRCSNRQLVPAGSFFLHGVIGQNASNSYTFNLG</sequence>
<keyword evidence="2" id="KW-0812">Transmembrane</keyword>
<evidence type="ECO:0000313" key="3">
    <source>
        <dbReference type="EMBL" id="QGU08288.1"/>
    </source>
</evidence>
<dbReference type="Proteomes" id="UP000424462">
    <property type="component" value="Chromosome"/>
</dbReference>
<keyword evidence="2" id="KW-0472">Membrane</keyword>
<feature type="compositionally biased region" description="Low complexity" evidence="1">
    <location>
        <begin position="98"/>
        <end position="108"/>
    </location>
</feature>
<feature type="region of interest" description="Disordered" evidence="1">
    <location>
        <begin position="42"/>
        <end position="113"/>
    </location>
</feature>
<reference evidence="3 4" key="1">
    <citation type="submission" date="2019-11" db="EMBL/GenBank/DDBJ databases">
        <title>Complete genome sequence of Corynebacterium kalinowskii 1959, a novel Corynebacterium species isolated from soil of a small paddock in Vilsendorf, Germany.</title>
        <authorList>
            <person name="Schaffert L."/>
            <person name="Ruwe M."/>
            <person name="Milse J."/>
            <person name="Hanuschka K."/>
            <person name="Ortseifen V."/>
            <person name="Droste J."/>
            <person name="Brandt D."/>
            <person name="Schlueter L."/>
            <person name="Kutter Y."/>
            <person name="Vinke S."/>
            <person name="Viehoefer P."/>
            <person name="Jacob L."/>
            <person name="Luebke N.-C."/>
            <person name="Schulte-Berndt E."/>
            <person name="Hain C."/>
            <person name="Linder M."/>
            <person name="Schmidt P."/>
            <person name="Wollenschlaeger L."/>
            <person name="Luttermann T."/>
            <person name="Thieme E."/>
            <person name="Hassa J."/>
            <person name="Haak M."/>
            <person name="Wittchen M."/>
            <person name="Mentz A."/>
            <person name="Persicke M."/>
            <person name="Busche T."/>
            <person name="Ruckert C."/>
        </authorList>
    </citation>
    <scope>NUCLEOTIDE SEQUENCE [LARGE SCALE GENOMIC DNA]</scope>
    <source>
        <strain evidence="3 4">2039</strain>
    </source>
</reference>
<evidence type="ECO:0000256" key="1">
    <source>
        <dbReference type="SAM" id="MobiDB-lite"/>
    </source>
</evidence>
<dbReference type="AlphaFoldDB" id="A0A6B8WPN2"/>
<proteinExistence type="predicted"/>
<evidence type="ECO:0000256" key="2">
    <source>
        <dbReference type="SAM" id="Phobius"/>
    </source>
</evidence>
<protein>
    <submittedName>
        <fullName evidence="3">Uncharacterized protein</fullName>
    </submittedName>
</protein>
<feature type="compositionally biased region" description="Low complexity" evidence="1">
    <location>
        <begin position="49"/>
        <end position="61"/>
    </location>
</feature>
<keyword evidence="2" id="KW-1133">Transmembrane helix</keyword>
<gene>
    <name evidence="3" type="ORF">COCCU_11940</name>
</gene>
<evidence type="ECO:0000313" key="4">
    <source>
        <dbReference type="Proteomes" id="UP000424462"/>
    </source>
</evidence>